<dbReference type="Pfam" id="PF00046">
    <property type="entry name" value="Homeodomain"/>
    <property type="match status" value="7"/>
</dbReference>
<dbReference type="GO" id="GO:0006357">
    <property type="term" value="P:regulation of transcription by RNA polymerase II"/>
    <property type="evidence" value="ECO:0007669"/>
    <property type="project" value="TreeGrafter"/>
</dbReference>
<sequence length="2127" mass="240605">MTGNDAIPETNATVEEILKTEEVDLGSVTDPYETTSKPKEVQEPEKDPPHSTSKPKEVQEQENDPPYSTSKPKEVQEQEKDRPHFSRLVQFSVKNEKIDLPGETHSTGEGVKKVTVLRRRKRPSHTHRKQSVAKKRTGRDHHRSSSFAGSNTILAPNRQSTKSGSANQDGDIHDGKEIVIKLTKIDELNLPFGALLSADSRNKKSTLPCKAKSVAFNIKTEKVELSPKTTPAGDIPLGTNNLPHETSASEMRLVRAPLLKFKPAVKLAKLKISNLRSLSSPAELKLSKRLRTLMRHRRKLFFYGLPLSKQLTLLKYLKDVPSIQSKDITATARKLKVLNSQLIGWFRQMKNKSCKINSVENIPSQSMDILNEEFALPQILTADRLLLLSYVLQISENVIQEWFDSKRSEECQLAVAGPSQPDPAAAAGPSRDNSQHLIPLRLSAKKCQILMEQFKREANLLEEEMNQLAFNLEMDPSEVSSWFEKQRVKIRNKSMNQILKQLSSSWHPYQLMELEKQYRKCIYISPQKAAAMSNCLNKKKAIVSSWFEYRRMYELFKFQGLNQKVAEEYEIARNILENDTLGADENYLYRPNQQTRAKIFTAEQAAVLQHKYSQCKWIGRDAADRLASQFGGSVTGSDIMFWFILAQNRSRGMASVGATSSNESIVEQETLSIAIRNKLFEEFKKSRNLKIERSMQLGSQLKLSTYPIFSFFFQLSLLWWSKADNEPIATLLTSYPKKFQSTLTLEYHKSRFLTLKKSRSLAKKLNCGVRIIENWFRNARLYELKCLKSRPVAWPKSLSSSSVSWLDDGENPLKCRCASKASDQRSKQSENNGNEFSETTDNLVFSAKVVALLTRGKGFFSRLPLHKQLALLKHHRDPSFRYPDDVELLARKINVLPLQLSGWINMQNGRRLKFDSIADIPNSVLKILNDEYSLSAALNEDRALVLSYVLRMPTRVLLEWFEQRLSSGSQTKPETSSVTRRPSVSNTISHPSPSPSEKQPPVSTSVRQSVSPAVKRPVVLNHEHDDSSAKGFTSKQYEILMNRFKRRVILSDAEANELAAETGLPPSRVISWFQKQRRLVQSTTVNKILENLSKNLHPSRLLHLEQLYRKSVGITAAEAAELSRLWNITEEVISGWFRRRRSYELFKFQGARQTVTEEHEGVREILEAKDLSNLAAASSKVETDAVEPVDSPDSRVRQCALLVGRYEVDESSPEKPKRKQRKTRKRFTNAERAILQYFYAKNPYISIEEAEDIAVSQFGGAVYTKSVQTWFNNMRHKEKVIAKMREPPSSFHKRQSVQKASSSALKESKCDVAHSVGKKRGPTPLVIQNALFEEYRMSPVLGLQRRTMLHQRLRFPILRIVAFFHELTAQLAGKKEADLFKSLTILPNSHLSRLTSEYSRNRFVHVTRSHILANKLGLSRRTICEWFSNARLYELVTGNRFSMDIVRAEKKSSAPSSSSTSSQPANTAEKSAVHVSRNAAALMRKEYLRDPNITEERIIAVSRRFHMKRDHVRQWYKLNIPLIHPSDGIESTSDAAERSKSTPTVLETKPFTSGRSCYSQSQLKILFQTFKSFPNPSLSCIAKVSSQTGLSHVQVKKWFHRMRQKLIFVPDDVLPNDRRNNNLTDEQVAALEQEFQQHPFEALETRETLAKQLKLERIFVKQWFTKRRYHELISSAVSKQNLPARAEPTKSTVAAKSDALDDCRPSVELESSDVGQVVADGSSRCEDVVVASSDCEASKTAVSHSRADVETAYGRCSVEIASPACYVEVKTENEDASHECQQILDPTGSSEITVSQYTTGRNGSTQPAQKSKFSLSEALARISAECYGVDEHLVSCSWPDMEIDPECIPQNEESRQNAATLPEFSATNPKSTESCTTAVPESNLNLTQKPAASSESVFQFPTTADPKADLEEGPDYLLKLLADNSEPSSNNSGIASAKFEAAPQYPELQVDYLLKLLSDDIDGEAVPSEPSAELTSACAVDLSAGKQSEPAAVSRAEPEKKKHAYSSQQVRVLHHEFKKSQFLSSARAHTLSKELNLSVRRIESWFQKNKWKQMESLGSQNEKSVQKNESNSSLMAWQLFALNQEFDRNTKLTDERLEYLCEKLRVGRQPIVAWFSERSEGGKNSTS</sequence>
<keyword evidence="5" id="KW-0175">Coiled coil</keyword>
<gene>
    <name evidence="8" type="ORF">V9T40_010854</name>
</gene>
<dbReference type="GO" id="GO:0005634">
    <property type="term" value="C:nucleus"/>
    <property type="evidence" value="ECO:0007669"/>
    <property type="project" value="UniProtKB-SubCell"/>
</dbReference>
<dbReference type="PANTHER" id="PTHR24341:SF6">
    <property type="entry name" value="HOMEOBOX PROTEIN INVECTED"/>
    <property type="match status" value="1"/>
</dbReference>
<feature type="domain" description="Homeobox" evidence="7">
    <location>
        <begin position="1614"/>
        <end position="1674"/>
    </location>
</feature>
<keyword evidence="9" id="KW-1185">Reference proteome</keyword>
<feature type="domain" description="Homeobox" evidence="7">
    <location>
        <begin position="441"/>
        <end position="493"/>
    </location>
</feature>
<dbReference type="SUPFAM" id="SSF46689">
    <property type="entry name" value="Homeodomain-like"/>
    <property type="match status" value="10"/>
</dbReference>
<keyword evidence="2 3" id="KW-0539">Nucleus</keyword>
<feature type="region of interest" description="Disordered" evidence="6">
    <location>
        <begin position="1"/>
        <end position="172"/>
    </location>
</feature>
<feature type="domain" description="Homeobox" evidence="7">
    <location>
        <begin position="1549"/>
        <end position="1605"/>
    </location>
</feature>
<feature type="compositionally biased region" description="Basic and acidic residues" evidence="6">
    <location>
        <begin position="71"/>
        <end position="84"/>
    </location>
</feature>
<dbReference type="InterPro" id="IPR001356">
    <property type="entry name" value="HD"/>
</dbReference>
<evidence type="ECO:0000256" key="2">
    <source>
        <dbReference type="ARBA" id="ARBA00023242"/>
    </source>
</evidence>
<comment type="caution">
    <text evidence="8">The sequence shown here is derived from an EMBL/GenBank/DDBJ whole genome shotgun (WGS) entry which is preliminary data.</text>
</comment>
<dbReference type="InterPro" id="IPR009057">
    <property type="entry name" value="Homeodomain-like_sf"/>
</dbReference>
<dbReference type="EMBL" id="JBBCAQ010000037">
    <property type="protein sequence ID" value="KAK7573663.1"/>
    <property type="molecule type" value="Genomic_DNA"/>
</dbReference>
<evidence type="ECO:0000259" key="7">
    <source>
        <dbReference type="PROSITE" id="PS50071"/>
    </source>
</evidence>
<feature type="region of interest" description="Disordered" evidence="6">
    <location>
        <begin position="968"/>
        <end position="1029"/>
    </location>
</feature>
<feature type="compositionally biased region" description="Basic and acidic residues" evidence="6">
    <location>
        <begin position="36"/>
        <end position="59"/>
    </location>
</feature>
<evidence type="ECO:0000256" key="5">
    <source>
        <dbReference type="SAM" id="Coils"/>
    </source>
</evidence>
<feature type="DNA-binding region" description="Homeobox" evidence="3">
    <location>
        <begin position="2067"/>
        <end position="2126"/>
    </location>
</feature>
<feature type="DNA-binding region" description="Homeobox" evidence="3">
    <location>
        <begin position="1379"/>
        <end position="1432"/>
    </location>
</feature>
<dbReference type="InterPro" id="IPR050720">
    <property type="entry name" value="Engrailed_Homeobox_TFs"/>
</dbReference>
<feature type="DNA-binding region" description="Homeobox" evidence="3">
    <location>
        <begin position="1616"/>
        <end position="1675"/>
    </location>
</feature>
<feature type="region of interest" description="Disordered" evidence="6">
    <location>
        <begin position="1452"/>
        <end position="1473"/>
    </location>
</feature>
<feature type="compositionally biased region" description="Polar residues" evidence="6">
    <location>
        <begin position="145"/>
        <end position="168"/>
    </location>
</feature>
<evidence type="ECO:0000256" key="1">
    <source>
        <dbReference type="ARBA" id="ARBA00004123"/>
    </source>
</evidence>
<comment type="subcellular location">
    <subcellularLocation>
        <location evidence="1 3 4">Nucleus</location>
    </subcellularLocation>
</comment>
<feature type="coiled-coil region" evidence="5">
    <location>
        <begin position="444"/>
        <end position="471"/>
    </location>
</feature>
<dbReference type="CDD" id="cd00086">
    <property type="entry name" value="homeodomain"/>
    <property type="match status" value="8"/>
</dbReference>
<dbReference type="Gene3D" id="1.10.10.60">
    <property type="entry name" value="Homeodomain-like"/>
    <property type="match status" value="9"/>
</dbReference>
<feature type="DNA-binding region" description="Homeobox" evidence="3">
    <location>
        <begin position="443"/>
        <end position="494"/>
    </location>
</feature>
<dbReference type="SMART" id="SM00389">
    <property type="entry name" value="HOX"/>
    <property type="match status" value="11"/>
</dbReference>
<proteinExistence type="predicted"/>
<organism evidence="8 9">
    <name type="scientific">Parthenolecanium corni</name>
    <dbReference type="NCBI Taxonomy" id="536013"/>
    <lineage>
        <taxon>Eukaryota</taxon>
        <taxon>Metazoa</taxon>
        <taxon>Ecdysozoa</taxon>
        <taxon>Arthropoda</taxon>
        <taxon>Hexapoda</taxon>
        <taxon>Insecta</taxon>
        <taxon>Pterygota</taxon>
        <taxon>Neoptera</taxon>
        <taxon>Paraneoptera</taxon>
        <taxon>Hemiptera</taxon>
        <taxon>Sternorrhyncha</taxon>
        <taxon>Coccoidea</taxon>
        <taxon>Coccidae</taxon>
        <taxon>Parthenolecanium</taxon>
    </lineage>
</organism>
<evidence type="ECO:0000256" key="6">
    <source>
        <dbReference type="SAM" id="MobiDB-lite"/>
    </source>
</evidence>
<evidence type="ECO:0000313" key="9">
    <source>
        <dbReference type="Proteomes" id="UP001367676"/>
    </source>
</evidence>
<protein>
    <recommendedName>
        <fullName evidence="7">Homeobox domain-containing protein</fullName>
    </recommendedName>
</protein>
<accession>A0AAN9T860</accession>
<dbReference type="GO" id="GO:0003677">
    <property type="term" value="F:DNA binding"/>
    <property type="evidence" value="ECO:0007669"/>
    <property type="project" value="UniProtKB-UniRule"/>
</dbReference>
<feature type="DNA-binding region" description="Homeobox" evidence="3">
    <location>
        <begin position="1220"/>
        <end position="1282"/>
    </location>
</feature>
<feature type="compositionally biased region" description="Polar residues" evidence="6">
    <location>
        <begin position="968"/>
        <end position="1011"/>
    </location>
</feature>
<dbReference type="PANTHER" id="PTHR24341">
    <property type="entry name" value="HOMEOBOX PROTEIN ENGRAILED"/>
    <property type="match status" value="1"/>
</dbReference>
<feature type="domain" description="Homeobox" evidence="7">
    <location>
        <begin position="1996"/>
        <end position="2056"/>
    </location>
</feature>
<feature type="compositionally biased region" description="Low complexity" evidence="6">
    <location>
        <begin position="1453"/>
        <end position="1462"/>
    </location>
</feature>
<reference evidence="8 9" key="1">
    <citation type="submission" date="2024-03" db="EMBL/GenBank/DDBJ databases">
        <title>Adaptation during the transition from Ophiocordyceps entomopathogen to insect associate is accompanied by gene loss and intensified selection.</title>
        <authorList>
            <person name="Ward C.M."/>
            <person name="Onetto C.A."/>
            <person name="Borneman A.R."/>
        </authorList>
    </citation>
    <scope>NUCLEOTIDE SEQUENCE [LARGE SCALE GENOMIC DNA]</scope>
    <source>
        <strain evidence="8">AWRI1</strain>
        <tissue evidence="8">Single Adult Female</tissue>
    </source>
</reference>
<feature type="domain" description="Homeobox" evidence="7">
    <location>
        <begin position="2065"/>
        <end position="2125"/>
    </location>
</feature>
<evidence type="ECO:0000256" key="3">
    <source>
        <dbReference type="PROSITE-ProRule" id="PRU00108"/>
    </source>
</evidence>
<feature type="domain" description="Homeobox" evidence="7">
    <location>
        <begin position="1023"/>
        <end position="1083"/>
    </location>
</feature>
<feature type="compositionally biased region" description="Basic residues" evidence="6">
    <location>
        <begin position="115"/>
        <end position="144"/>
    </location>
</feature>
<feature type="domain" description="Homeobox" evidence="7">
    <location>
        <begin position="1377"/>
        <end position="1431"/>
    </location>
</feature>
<name>A0AAN9T860_9HEMI</name>
<keyword evidence="3 4" id="KW-0371">Homeobox</keyword>
<evidence type="ECO:0000313" key="8">
    <source>
        <dbReference type="EMBL" id="KAK7573663.1"/>
    </source>
</evidence>
<feature type="DNA-binding region" description="Homeobox" evidence="3">
    <location>
        <begin position="1998"/>
        <end position="2057"/>
    </location>
</feature>
<dbReference type="Proteomes" id="UP001367676">
    <property type="component" value="Unassembled WGS sequence"/>
</dbReference>
<evidence type="ECO:0000256" key="4">
    <source>
        <dbReference type="RuleBase" id="RU000682"/>
    </source>
</evidence>
<feature type="DNA-binding region" description="Homeobox" evidence="3">
    <location>
        <begin position="1551"/>
        <end position="1606"/>
    </location>
</feature>
<feature type="DNA-binding region" description="Homeobox" evidence="3">
    <location>
        <begin position="1025"/>
        <end position="1084"/>
    </location>
</feature>
<keyword evidence="3 4" id="KW-0238">DNA-binding</keyword>
<dbReference type="PROSITE" id="PS50071">
    <property type="entry name" value="HOMEOBOX_2"/>
    <property type="match status" value="8"/>
</dbReference>
<feature type="domain" description="Homeobox" evidence="7">
    <location>
        <begin position="1218"/>
        <end position="1281"/>
    </location>
</feature>